<dbReference type="CDD" id="cd04301">
    <property type="entry name" value="NAT_SF"/>
    <property type="match status" value="1"/>
</dbReference>
<evidence type="ECO:0000313" key="5">
    <source>
        <dbReference type="Proteomes" id="UP000294855"/>
    </source>
</evidence>
<dbReference type="Proteomes" id="UP000294855">
    <property type="component" value="Unassembled WGS sequence"/>
</dbReference>
<dbReference type="PROSITE" id="PS51186">
    <property type="entry name" value="GNAT"/>
    <property type="match status" value="1"/>
</dbReference>
<dbReference type="AlphaFoldDB" id="A0A484F2H4"/>
<dbReference type="InterPro" id="IPR010167">
    <property type="entry name" value="NH2A_AcTrfase"/>
</dbReference>
<dbReference type="EMBL" id="SNYS01000010">
    <property type="protein sequence ID" value="TDQ67840.1"/>
    <property type="molecule type" value="Genomic_DNA"/>
</dbReference>
<sequence length="173" mass="19630">MKLYRLFFILTDDLKSNQFNRGGTVIRKAKMSDVFEMKELINSYATEGCMLPRSLDSLFTNIRDFVVMEDEGKVVGCCGVHPDWEDLGEVVSFAVAKPYTRQGNGSRLLEACVEDAKTIGLAQLFVLTSSPDFFEKKGFTEIKREELPWKIWADCVNCSKYPDCNSTSLIKKI</sequence>
<keyword evidence="2" id="KW-0012">Acyltransferase</keyword>
<gene>
    <name evidence="4" type="ORF">C7391_1393</name>
</gene>
<dbReference type="InterPro" id="IPR016181">
    <property type="entry name" value="Acyl_CoA_acyltransferase"/>
</dbReference>
<dbReference type="PANTHER" id="PTHR30602:SF12">
    <property type="entry name" value="AMINO-ACID ACETYLTRANSFERASE NAGS1, CHLOROPLASTIC-RELATED"/>
    <property type="match status" value="1"/>
</dbReference>
<evidence type="ECO:0000256" key="1">
    <source>
        <dbReference type="ARBA" id="ARBA00022679"/>
    </source>
</evidence>
<dbReference type="GO" id="GO:0004042">
    <property type="term" value="F:L-glutamate N-acetyltransferase activity"/>
    <property type="evidence" value="ECO:0007669"/>
    <property type="project" value="InterPro"/>
</dbReference>
<keyword evidence="5" id="KW-1185">Reference proteome</keyword>
<dbReference type="NCBIfam" id="NF005840">
    <property type="entry name" value="PRK07757.1"/>
    <property type="match status" value="1"/>
</dbReference>
<evidence type="ECO:0000259" key="3">
    <source>
        <dbReference type="PROSITE" id="PS51186"/>
    </source>
</evidence>
<dbReference type="PANTHER" id="PTHR30602">
    <property type="entry name" value="AMINO-ACID ACETYLTRANSFERASE"/>
    <property type="match status" value="1"/>
</dbReference>
<organism evidence="4 5">
    <name type="scientific">Methanimicrococcus blatticola</name>
    <dbReference type="NCBI Taxonomy" id="91560"/>
    <lineage>
        <taxon>Archaea</taxon>
        <taxon>Methanobacteriati</taxon>
        <taxon>Methanobacteriota</taxon>
        <taxon>Stenosarchaea group</taxon>
        <taxon>Methanomicrobia</taxon>
        <taxon>Methanosarcinales</taxon>
        <taxon>Methanosarcinaceae</taxon>
        <taxon>Methanimicrococcus</taxon>
    </lineage>
</organism>
<keyword evidence="1" id="KW-0808">Transferase</keyword>
<dbReference type="InterPro" id="IPR000182">
    <property type="entry name" value="GNAT_dom"/>
</dbReference>
<accession>A0A484F2H4</accession>
<comment type="caution">
    <text evidence="4">The sequence shown here is derived from an EMBL/GenBank/DDBJ whole genome shotgun (WGS) entry which is preliminary data.</text>
</comment>
<dbReference type="SUPFAM" id="SSF55729">
    <property type="entry name" value="Acyl-CoA N-acyltransferases (Nat)"/>
    <property type="match status" value="1"/>
</dbReference>
<dbReference type="Gene3D" id="3.40.630.30">
    <property type="match status" value="1"/>
</dbReference>
<dbReference type="Pfam" id="PF00583">
    <property type="entry name" value="Acetyltransf_1"/>
    <property type="match status" value="1"/>
</dbReference>
<evidence type="ECO:0000313" key="4">
    <source>
        <dbReference type="EMBL" id="TDQ67840.1"/>
    </source>
</evidence>
<name>A0A484F2H4_9EURY</name>
<dbReference type="GO" id="GO:0005737">
    <property type="term" value="C:cytoplasm"/>
    <property type="evidence" value="ECO:0007669"/>
    <property type="project" value="InterPro"/>
</dbReference>
<dbReference type="GO" id="GO:0006526">
    <property type="term" value="P:L-arginine biosynthetic process"/>
    <property type="evidence" value="ECO:0007669"/>
    <property type="project" value="InterPro"/>
</dbReference>
<protein>
    <submittedName>
        <fullName evidence="4">N-acetylglutamate synthase</fullName>
    </submittedName>
</protein>
<reference evidence="4 5" key="1">
    <citation type="submission" date="2019-03" db="EMBL/GenBank/DDBJ databases">
        <title>Genomic Encyclopedia of Type Strains, Phase IV (KMG-IV): sequencing the most valuable type-strain genomes for metagenomic binning, comparative biology and taxonomic classification.</title>
        <authorList>
            <person name="Goeker M."/>
        </authorList>
    </citation>
    <scope>NUCLEOTIDE SEQUENCE [LARGE SCALE GENOMIC DNA]</scope>
    <source>
        <strain evidence="4 5">DSM 13328</strain>
    </source>
</reference>
<evidence type="ECO:0000256" key="2">
    <source>
        <dbReference type="ARBA" id="ARBA00023315"/>
    </source>
</evidence>
<proteinExistence type="predicted"/>
<feature type="domain" description="N-acetyltransferase" evidence="3">
    <location>
        <begin position="24"/>
        <end position="173"/>
    </location>
</feature>